<dbReference type="EMBL" id="ABCB02000018">
    <property type="protein sequence ID" value="EDO61423.1"/>
    <property type="molecule type" value="Genomic_DNA"/>
</dbReference>
<dbReference type="GO" id="GO:0016787">
    <property type="term" value="F:hydrolase activity"/>
    <property type="evidence" value="ECO:0007669"/>
    <property type="project" value="UniProtKB-KW"/>
</dbReference>
<evidence type="ECO:0000313" key="2">
    <source>
        <dbReference type="EMBL" id="PEQ23391.1"/>
    </source>
</evidence>
<dbReference type="GO" id="GO:0006310">
    <property type="term" value="P:DNA recombination"/>
    <property type="evidence" value="ECO:0007669"/>
    <property type="project" value="InterPro"/>
</dbReference>
<comment type="caution">
    <text evidence="1">The sequence shown here is derived from an EMBL/GenBank/DDBJ whole genome shotgun (WGS) entry which is preliminary data.</text>
</comment>
<dbReference type="GO" id="GO:0006281">
    <property type="term" value="P:DNA repair"/>
    <property type="evidence" value="ECO:0007669"/>
    <property type="project" value="InterPro"/>
</dbReference>
<dbReference type="Pfam" id="PF05866">
    <property type="entry name" value="RusA"/>
    <property type="match status" value="1"/>
</dbReference>
<protein>
    <submittedName>
        <fullName evidence="1">Crossover junction endodeoxyribonuclease RusA</fullName>
        <ecNumber evidence="1">3.1.22.4</ecNumber>
    </submittedName>
    <submittedName>
        <fullName evidence="2">RusA family crossover junction endodeoxyribonuclease</fullName>
    </submittedName>
</protein>
<dbReference type="Proteomes" id="UP000003490">
    <property type="component" value="Unassembled WGS sequence"/>
</dbReference>
<dbReference type="AlphaFoldDB" id="A7VTC7"/>
<organism evidence="1 3">
    <name type="scientific">[Clostridium] leptum DSM 753</name>
    <dbReference type="NCBI Taxonomy" id="428125"/>
    <lineage>
        <taxon>Bacteria</taxon>
        <taxon>Bacillati</taxon>
        <taxon>Bacillota</taxon>
        <taxon>Clostridia</taxon>
        <taxon>Eubacteriales</taxon>
        <taxon>Oscillospiraceae</taxon>
        <taxon>Oscillospiraceae incertae sedis</taxon>
    </lineage>
</organism>
<dbReference type="InterPro" id="IPR008822">
    <property type="entry name" value="Endonuclease_RusA-like"/>
</dbReference>
<reference evidence="1 3" key="2">
    <citation type="submission" date="2007-08" db="EMBL/GenBank/DDBJ databases">
        <authorList>
            <person name="Fulton L."/>
            <person name="Clifton S."/>
            <person name="Fulton B."/>
            <person name="Xu J."/>
            <person name="Minx P."/>
            <person name="Pepin K.H."/>
            <person name="Johnson M."/>
            <person name="Thiruvilangam P."/>
            <person name="Bhonagiri V."/>
            <person name="Nash W.E."/>
            <person name="Wang C."/>
            <person name="Mardis E.R."/>
            <person name="Wilson R.K."/>
        </authorList>
    </citation>
    <scope>NUCLEOTIDE SEQUENCE [LARGE SCALE GENOMIC DNA]</scope>
    <source>
        <strain evidence="1 3">DSM 753</strain>
    </source>
</reference>
<dbReference type="HOGENOM" id="CLU_136719_0_0_9"/>
<reference evidence="1 3" key="1">
    <citation type="submission" date="2007-08" db="EMBL/GenBank/DDBJ databases">
        <title>Draft genome sequence of Clostridium leptum (DSM 753).</title>
        <authorList>
            <person name="Sudarsanam P."/>
            <person name="Ley R."/>
            <person name="Guruge J."/>
            <person name="Turnbaugh P.J."/>
            <person name="Mahowald M."/>
            <person name="Liep D."/>
            <person name="Gordon J."/>
        </authorList>
    </citation>
    <scope>NUCLEOTIDE SEQUENCE [LARGE SCALE GENOMIC DNA]</scope>
    <source>
        <strain evidence="1 3">DSM 753</strain>
    </source>
</reference>
<proteinExistence type="predicted"/>
<dbReference type="SUPFAM" id="SSF103084">
    <property type="entry name" value="Holliday junction resolvase RusA"/>
    <property type="match status" value="1"/>
</dbReference>
<dbReference type="OrthoDB" id="2087700at2"/>
<gene>
    <name evidence="1" type="primary">rusA</name>
    <name evidence="2" type="ORF">CH238_14000</name>
    <name evidence="1" type="ORF">CLOLEP_01819</name>
</gene>
<dbReference type="EC" id="3.1.22.4" evidence="1"/>
<dbReference type="InterPro" id="IPR036614">
    <property type="entry name" value="RusA-like_sf"/>
</dbReference>
<dbReference type="Gene3D" id="3.30.1330.70">
    <property type="entry name" value="Holliday junction resolvase RusA"/>
    <property type="match status" value="1"/>
</dbReference>
<sequence>MKFVILGTLPGLNEYISAERSNRHSAAKMKKQMEYAIGMIARSQHRKAHFKRPVVMRYLWVEKDRRRDLDNVAFAKKFIQDAFVHAGILEGDGQRHIVGFTDSFSVDHKNPRVEIEIEEISHDL</sequence>
<keyword evidence="1" id="KW-0378">Hydrolase</keyword>
<accession>A7VTC7</accession>
<dbReference type="GO" id="GO:0000287">
    <property type="term" value="F:magnesium ion binding"/>
    <property type="evidence" value="ECO:0007669"/>
    <property type="project" value="InterPro"/>
</dbReference>
<reference evidence="2 4" key="3">
    <citation type="submission" date="2017-07" db="EMBL/GenBank/DDBJ databases">
        <title>Prevalence of linear plasmids in Cutibacterium (Propionibacterium) acnes isolates obtained from prostatic tissue.</title>
        <authorList>
            <person name="Davidsson S."/>
            <person name="Carlsson J."/>
            <person name="Molling P."/>
            <person name="Andren O."/>
            <person name="Andersson S.-O."/>
            <person name="Brzuszkiewicz E."/>
            <person name="Poehlein A."/>
            <person name="Al-Zeer M."/>
            <person name="Brinkmann V."/>
            <person name="Scavenius C."/>
            <person name="Nazipi S."/>
            <person name="Soderquist B."/>
            <person name="Bruggemann H."/>
        </authorList>
    </citation>
    <scope>NUCLEOTIDE SEQUENCE [LARGE SCALE GENOMIC DNA]</scope>
    <source>
        <strain evidence="2 4">DSM 753</strain>
    </source>
</reference>
<keyword evidence="4" id="KW-1185">Reference proteome</keyword>
<name>A7VTC7_9FIRM</name>
<dbReference type="Proteomes" id="UP000220611">
    <property type="component" value="Unassembled WGS sequence"/>
</dbReference>
<evidence type="ECO:0000313" key="1">
    <source>
        <dbReference type="EMBL" id="EDO61423.1"/>
    </source>
</evidence>
<dbReference type="eggNOG" id="COG4570">
    <property type="taxonomic scope" value="Bacteria"/>
</dbReference>
<evidence type="ECO:0000313" key="4">
    <source>
        <dbReference type="Proteomes" id="UP000220611"/>
    </source>
</evidence>
<dbReference type="EMBL" id="NOXF01000017">
    <property type="protein sequence ID" value="PEQ23391.1"/>
    <property type="molecule type" value="Genomic_DNA"/>
</dbReference>
<evidence type="ECO:0000313" key="3">
    <source>
        <dbReference type="Proteomes" id="UP000003490"/>
    </source>
</evidence>